<evidence type="ECO:0008006" key="4">
    <source>
        <dbReference type="Google" id="ProtNLM"/>
    </source>
</evidence>
<dbReference type="EMBL" id="BMMT01000002">
    <property type="protein sequence ID" value="GGI73669.1"/>
    <property type="molecule type" value="Genomic_DNA"/>
</dbReference>
<sequence>MRARHGYGLIALAAAVATLSGCTGNRSDVDPPSPQPTTTTAESSSLNLPQRPKDLAIAGKQDADICTWLTSEQKKALDVGGGRPVIKDGNNYNGCDFAGEDGPALYGIAFRVVPEGIEDFLKKVVDPSAETAATYDIQGFGAVQGQIPGAESLGCAVYVDAAEGQTLYVDMALDAPGTMDNQQMCEKAKQAADAAVTTLQSQS</sequence>
<reference evidence="2 3" key="1">
    <citation type="journal article" date="2014" name="Int. J. Syst. Evol. Microbiol.">
        <title>Complete genome sequence of Corynebacterium casei LMG S-19264T (=DSM 44701T), isolated from a smear-ripened cheese.</title>
        <authorList>
            <consortium name="US DOE Joint Genome Institute (JGI-PGF)"/>
            <person name="Walter F."/>
            <person name="Albersmeier A."/>
            <person name="Kalinowski J."/>
            <person name="Ruckert C."/>
        </authorList>
    </citation>
    <scope>NUCLEOTIDE SEQUENCE [LARGE SCALE GENOMIC DNA]</scope>
    <source>
        <strain evidence="2 3">CGMCC 4.7206</strain>
    </source>
</reference>
<feature type="region of interest" description="Disordered" evidence="1">
    <location>
        <begin position="24"/>
        <end position="50"/>
    </location>
</feature>
<organism evidence="2 3">
    <name type="scientific">Saccharopolyspora thermophila</name>
    <dbReference type="NCBI Taxonomy" id="89367"/>
    <lineage>
        <taxon>Bacteria</taxon>
        <taxon>Bacillati</taxon>
        <taxon>Actinomycetota</taxon>
        <taxon>Actinomycetes</taxon>
        <taxon>Pseudonocardiales</taxon>
        <taxon>Pseudonocardiaceae</taxon>
        <taxon>Saccharopolyspora</taxon>
    </lineage>
</organism>
<name>A0A917N969_9PSEU</name>
<feature type="compositionally biased region" description="Polar residues" evidence="1">
    <location>
        <begin position="36"/>
        <end position="48"/>
    </location>
</feature>
<dbReference type="AlphaFoldDB" id="A0A917N969"/>
<dbReference type="PROSITE" id="PS51257">
    <property type="entry name" value="PROKAR_LIPOPROTEIN"/>
    <property type="match status" value="1"/>
</dbReference>
<evidence type="ECO:0000256" key="1">
    <source>
        <dbReference type="SAM" id="MobiDB-lite"/>
    </source>
</evidence>
<evidence type="ECO:0000313" key="3">
    <source>
        <dbReference type="Proteomes" id="UP000597989"/>
    </source>
</evidence>
<proteinExistence type="predicted"/>
<gene>
    <name evidence="2" type="ORF">GCM10011581_08340</name>
</gene>
<accession>A0A917N969</accession>
<evidence type="ECO:0000313" key="2">
    <source>
        <dbReference type="EMBL" id="GGI73669.1"/>
    </source>
</evidence>
<comment type="caution">
    <text evidence="2">The sequence shown here is derived from an EMBL/GenBank/DDBJ whole genome shotgun (WGS) entry which is preliminary data.</text>
</comment>
<dbReference type="Proteomes" id="UP000597989">
    <property type="component" value="Unassembled WGS sequence"/>
</dbReference>
<dbReference type="InterPro" id="IPR024520">
    <property type="entry name" value="DUF3558"/>
</dbReference>
<dbReference type="Pfam" id="PF12079">
    <property type="entry name" value="DUF3558"/>
    <property type="match status" value="1"/>
</dbReference>
<protein>
    <recommendedName>
        <fullName evidence="4">DUF3558 domain-containing protein</fullName>
    </recommendedName>
</protein>